<evidence type="ECO:0000313" key="2">
    <source>
        <dbReference type="Proteomes" id="UP000038200"/>
    </source>
</evidence>
<organism evidence="1 2">
    <name type="scientific">Capnocytophaga canis</name>
    <dbReference type="NCBI Taxonomy" id="1848903"/>
    <lineage>
        <taxon>Bacteria</taxon>
        <taxon>Pseudomonadati</taxon>
        <taxon>Bacteroidota</taxon>
        <taxon>Flavobacteriia</taxon>
        <taxon>Flavobacteriales</taxon>
        <taxon>Flavobacteriaceae</taxon>
        <taxon>Capnocytophaga</taxon>
    </lineage>
</organism>
<reference evidence="1 2" key="1">
    <citation type="submission" date="2015-01" db="EMBL/GenBank/DDBJ databases">
        <authorList>
            <person name="Xiang T."/>
            <person name="Song Y."/>
            <person name="Huang L."/>
            <person name="Wang B."/>
            <person name="Wu P."/>
        </authorList>
    </citation>
    <scope>NUCLEOTIDE SEQUENCE [LARGE SCALE GENOMIC DNA]</scope>
    <source>
        <strain evidence="1 2">CcD93</strain>
    </source>
</reference>
<protein>
    <submittedName>
        <fullName evidence="1">Uncharacterized protein</fullName>
    </submittedName>
</protein>
<dbReference type="EMBL" id="CDOL01000254">
    <property type="protein sequence ID" value="CEN53905.1"/>
    <property type="molecule type" value="Genomic_DNA"/>
</dbReference>
<gene>
    <name evidence="1" type="ORF">CCAND93_630002</name>
</gene>
<name>A0A0B7IPZ9_9FLAO</name>
<proteinExistence type="predicted"/>
<dbReference type="AlphaFoldDB" id="A0A0B7IPZ9"/>
<sequence length="78" mass="9078">MKTEKTKIPQHVAMSWCWENGITIYPIPLVPNGGSMKICVNNNGEETIGKDIYYNKTHKIYDKIKELYVTIYNKNNKL</sequence>
<evidence type="ECO:0000313" key="1">
    <source>
        <dbReference type="EMBL" id="CEN53905.1"/>
    </source>
</evidence>
<dbReference type="OrthoDB" id="1151089at2"/>
<dbReference type="RefSeq" id="WP_042009127.1">
    <property type="nucleotide sequence ID" value="NZ_CDOL01000254.1"/>
</dbReference>
<dbReference type="Proteomes" id="UP000038200">
    <property type="component" value="Unassembled WGS sequence"/>
</dbReference>
<accession>A0A0B7IPZ9</accession>